<dbReference type="EMBL" id="ML735333">
    <property type="protein sequence ID" value="KAE8385502.1"/>
    <property type="molecule type" value="Genomic_DNA"/>
</dbReference>
<evidence type="ECO:0000256" key="3">
    <source>
        <dbReference type="ARBA" id="ARBA00022617"/>
    </source>
</evidence>
<keyword evidence="6 8" id="KW-0408">Iron</keyword>
<dbReference type="OrthoDB" id="1470350at2759"/>
<dbReference type="GO" id="GO:0016705">
    <property type="term" value="F:oxidoreductase activity, acting on paired donors, with incorporation or reduction of molecular oxygen"/>
    <property type="evidence" value="ECO:0007669"/>
    <property type="project" value="InterPro"/>
</dbReference>
<comment type="similarity">
    <text evidence="2">Belongs to the cytochrome P450 family.</text>
</comment>
<evidence type="ECO:0000256" key="1">
    <source>
        <dbReference type="ARBA" id="ARBA00001971"/>
    </source>
</evidence>
<keyword evidence="5" id="KW-0560">Oxidoreductase</keyword>
<evidence type="ECO:0000256" key="6">
    <source>
        <dbReference type="ARBA" id="ARBA00023004"/>
    </source>
</evidence>
<dbReference type="GO" id="GO:0004497">
    <property type="term" value="F:monooxygenase activity"/>
    <property type="evidence" value="ECO:0007669"/>
    <property type="project" value="UniProtKB-KW"/>
</dbReference>
<name>A0A5N7BUJ7_PETAA</name>
<dbReference type="EMBL" id="SPNV01000300">
    <property type="protein sequence ID" value="KAF5856712.1"/>
    <property type="molecule type" value="Genomic_DNA"/>
</dbReference>
<dbReference type="InterPro" id="IPR050121">
    <property type="entry name" value="Cytochrome_P450_monoxygenase"/>
</dbReference>
<dbReference type="Gene3D" id="1.10.630.10">
    <property type="entry name" value="Cytochrome P450"/>
    <property type="match status" value="1"/>
</dbReference>
<evidence type="ECO:0000256" key="5">
    <source>
        <dbReference type="ARBA" id="ARBA00023002"/>
    </source>
</evidence>
<protein>
    <submittedName>
        <fullName evidence="10">Cytochrome P450</fullName>
    </submittedName>
</protein>
<dbReference type="Proteomes" id="UP000326877">
    <property type="component" value="Unassembled WGS sequence"/>
</dbReference>
<keyword evidence="12" id="KW-1185">Reference proteome</keyword>
<keyword evidence="3 8" id="KW-0349">Heme</keyword>
<evidence type="ECO:0000256" key="8">
    <source>
        <dbReference type="PIRSR" id="PIRSR602401-1"/>
    </source>
</evidence>
<reference evidence="11 12" key="1">
    <citation type="submission" date="2019-04" db="EMBL/GenBank/DDBJ databases">
        <title>Aspergillus burnettii sp. nov., novel species from soil in southeast Queensland.</title>
        <authorList>
            <person name="Gilchrist C.L.M."/>
            <person name="Pitt J.I."/>
            <person name="Lange L."/>
            <person name="Lacey H.J."/>
            <person name="Vuong D."/>
            <person name="Midgley D.J."/>
            <person name="Greenfield P."/>
            <person name="Bradbury M."/>
            <person name="Lacey E."/>
            <person name="Busk P.K."/>
            <person name="Pilgaard B."/>
            <person name="Chooi Y.H."/>
            <person name="Piggott A.M."/>
        </authorList>
    </citation>
    <scope>NUCLEOTIDE SEQUENCE [LARGE SCALE GENOMIC DNA]</scope>
    <source>
        <strain evidence="11 12">FRR 5400</strain>
    </source>
</reference>
<dbReference type="InterPro" id="IPR002401">
    <property type="entry name" value="Cyt_P450_E_grp-I"/>
</dbReference>
<gene>
    <name evidence="10" type="ORF">BDV23DRAFT_164822</name>
    <name evidence="11" type="ORF">ETB97_006995</name>
</gene>
<reference evidence="10" key="2">
    <citation type="submission" date="2019-04" db="EMBL/GenBank/DDBJ databases">
        <title>Friends and foes A comparative genomics studyof 23 Aspergillus species from section Flavi.</title>
        <authorList>
            <consortium name="DOE Joint Genome Institute"/>
            <person name="Kjaerbolling I."/>
            <person name="Vesth T."/>
            <person name="Frisvad J.C."/>
            <person name="Nybo J.L."/>
            <person name="Theobald S."/>
            <person name="Kildgaard S."/>
            <person name="Isbrandt T."/>
            <person name="Kuo A."/>
            <person name="Sato A."/>
            <person name="Lyhne E.K."/>
            <person name="Kogle M.E."/>
            <person name="Wiebenga A."/>
            <person name="Kun R.S."/>
            <person name="Lubbers R.J."/>
            <person name="Makela M.R."/>
            <person name="Barry K."/>
            <person name="Chovatia M."/>
            <person name="Clum A."/>
            <person name="Daum C."/>
            <person name="Haridas S."/>
            <person name="He G."/>
            <person name="LaButti K."/>
            <person name="Lipzen A."/>
            <person name="Mondo S."/>
            <person name="Riley R."/>
            <person name="Salamov A."/>
            <person name="Simmons B.A."/>
            <person name="Magnuson J.K."/>
            <person name="Henrissat B."/>
            <person name="Mortensen U.H."/>
            <person name="Larsen T.O."/>
            <person name="Devries R.P."/>
            <person name="Grigoriev I.V."/>
            <person name="Machida M."/>
            <person name="Baker S.E."/>
            <person name="Andersen M.R."/>
        </authorList>
    </citation>
    <scope>NUCLEOTIDE SEQUENCE [LARGE SCALE GENOMIC DNA]</scope>
    <source>
        <strain evidence="10">IBT 14317</strain>
    </source>
</reference>
<keyword evidence="4 8" id="KW-0479">Metal-binding</keyword>
<feature type="non-terminal residue" evidence="10">
    <location>
        <position position="1"/>
    </location>
</feature>
<evidence type="ECO:0000256" key="9">
    <source>
        <dbReference type="SAM" id="Phobius"/>
    </source>
</evidence>
<evidence type="ECO:0000313" key="12">
    <source>
        <dbReference type="Proteomes" id="UP000541154"/>
    </source>
</evidence>
<organism evidence="10">
    <name type="scientific">Petromyces alliaceus</name>
    <name type="common">Aspergillus alliaceus</name>
    <dbReference type="NCBI Taxonomy" id="209559"/>
    <lineage>
        <taxon>Eukaryota</taxon>
        <taxon>Fungi</taxon>
        <taxon>Dikarya</taxon>
        <taxon>Ascomycota</taxon>
        <taxon>Pezizomycotina</taxon>
        <taxon>Eurotiomycetes</taxon>
        <taxon>Eurotiomycetidae</taxon>
        <taxon>Eurotiales</taxon>
        <taxon>Aspergillaceae</taxon>
        <taxon>Aspergillus</taxon>
        <taxon>Aspergillus subgen. Circumdati</taxon>
    </lineage>
</organism>
<comment type="cofactor">
    <cofactor evidence="1 8">
        <name>heme</name>
        <dbReference type="ChEBI" id="CHEBI:30413"/>
    </cofactor>
</comment>
<dbReference type="InterPro" id="IPR036396">
    <property type="entry name" value="Cyt_P450_sf"/>
</dbReference>
<evidence type="ECO:0000313" key="10">
    <source>
        <dbReference type="EMBL" id="KAE8385502.1"/>
    </source>
</evidence>
<evidence type="ECO:0000256" key="4">
    <source>
        <dbReference type="ARBA" id="ARBA00022723"/>
    </source>
</evidence>
<dbReference type="SUPFAM" id="SSF48264">
    <property type="entry name" value="Cytochrome P450"/>
    <property type="match status" value="1"/>
</dbReference>
<evidence type="ECO:0000256" key="2">
    <source>
        <dbReference type="ARBA" id="ARBA00010617"/>
    </source>
</evidence>
<dbReference type="AlphaFoldDB" id="A0A5N7BUJ7"/>
<sequence>MLPSFVDSICWFTGGWLIYLLLSTVFRAAYNLWLHPARKFPGPRSWAAFHIFKDLTCAQGNIDSRLCELHAQYGPVVRISPDELSFVDERAWRDIYAHPNYLAKWPRFAFVHNKPDTPADIINSTHADHARIRRQLSHAFSDKALREQEGLITGYIDLLIAKLSDIAVSGASVNMVKWYNLTTFDVVSDLAFGQSFSSLSEGEYHPWVASVFKNIRAFNVVRSFATYPGAKAIIGLLASSDLRRAREIHKEYSVNTVKRRLAKGVMEERRDFIAYTLKHKDEAGTGQGMTEGEIIRTASTLIMAGSETTATVLSGLTYFLTSNPDALRKATDEVRNAFQSESEINFTNASTRLPYLLACFDETLRMYPPVPFLSPRLTPPGVTYIAGHEVPGGMGVGVARFATTQDPSMFFESDRFHPERWFESAKDPSSPFYHDARGCFQSFLVGPGACLGRNLAYHEMRTIMARILWRFDLELCSESKGWVKGQKSYVIWDKPQLMCRLSLRK</sequence>
<dbReference type="Proteomes" id="UP000541154">
    <property type="component" value="Unassembled WGS sequence"/>
</dbReference>
<dbReference type="PANTHER" id="PTHR24305">
    <property type="entry name" value="CYTOCHROME P450"/>
    <property type="match status" value="1"/>
</dbReference>
<dbReference type="CDD" id="cd11058">
    <property type="entry name" value="CYP60B-like"/>
    <property type="match status" value="1"/>
</dbReference>
<dbReference type="PRINTS" id="PR00385">
    <property type="entry name" value="P450"/>
</dbReference>
<dbReference type="GO" id="GO:0020037">
    <property type="term" value="F:heme binding"/>
    <property type="evidence" value="ECO:0007669"/>
    <property type="project" value="InterPro"/>
</dbReference>
<dbReference type="PANTHER" id="PTHR24305:SF29">
    <property type="entry name" value="BENZOATE-PARA-HYDROXYLASE"/>
    <property type="match status" value="1"/>
</dbReference>
<feature type="binding site" description="axial binding residue" evidence="8">
    <location>
        <position position="450"/>
    </location>
    <ligand>
        <name>heme</name>
        <dbReference type="ChEBI" id="CHEBI:30413"/>
    </ligand>
    <ligandPart>
        <name>Fe</name>
        <dbReference type="ChEBI" id="CHEBI:18248"/>
    </ligandPart>
</feature>
<feature type="transmembrane region" description="Helical" evidence="9">
    <location>
        <begin position="16"/>
        <end position="34"/>
    </location>
</feature>
<accession>A0A5N7BUJ7</accession>
<keyword evidence="9" id="KW-0472">Membrane</keyword>
<dbReference type="Pfam" id="PF00067">
    <property type="entry name" value="p450"/>
    <property type="match status" value="1"/>
</dbReference>
<evidence type="ECO:0000313" key="11">
    <source>
        <dbReference type="EMBL" id="KAF5856712.1"/>
    </source>
</evidence>
<dbReference type="InterPro" id="IPR001128">
    <property type="entry name" value="Cyt_P450"/>
</dbReference>
<evidence type="ECO:0000256" key="7">
    <source>
        <dbReference type="ARBA" id="ARBA00023033"/>
    </source>
</evidence>
<dbReference type="GO" id="GO:0005506">
    <property type="term" value="F:iron ion binding"/>
    <property type="evidence" value="ECO:0007669"/>
    <property type="project" value="InterPro"/>
</dbReference>
<accession>A0A8H6E293</accession>
<keyword evidence="9" id="KW-0812">Transmembrane</keyword>
<keyword evidence="7" id="KW-0503">Monooxygenase</keyword>
<keyword evidence="9" id="KW-1133">Transmembrane helix</keyword>
<proteinExistence type="inferred from homology"/>
<dbReference type="PRINTS" id="PR00463">
    <property type="entry name" value="EP450I"/>
</dbReference>